<keyword evidence="6 11" id="KW-0067">ATP-binding</keyword>
<dbReference type="GO" id="GO:0009228">
    <property type="term" value="P:thiamine biosynthetic process"/>
    <property type="evidence" value="ECO:0007669"/>
    <property type="project" value="UniProtKB-KW"/>
</dbReference>
<evidence type="ECO:0000313" key="14">
    <source>
        <dbReference type="EMBL" id="EAT13419.1"/>
    </source>
</evidence>
<feature type="binding site" evidence="11">
    <location>
        <begin position="183"/>
        <end position="184"/>
    </location>
    <ligand>
        <name>ATP</name>
        <dbReference type="ChEBI" id="CHEBI:30616"/>
    </ligand>
</feature>
<dbReference type="Pfam" id="PF02568">
    <property type="entry name" value="ThiI"/>
    <property type="match status" value="1"/>
</dbReference>
<dbReference type="GO" id="GO:0000049">
    <property type="term" value="F:tRNA binding"/>
    <property type="evidence" value="ECO:0007669"/>
    <property type="project" value="UniProtKB-UniRule"/>
</dbReference>
<evidence type="ECO:0000259" key="13">
    <source>
        <dbReference type="PROSITE" id="PS51165"/>
    </source>
</evidence>
<dbReference type="PANTHER" id="PTHR43209">
    <property type="entry name" value="TRNA SULFURTRANSFERASE"/>
    <property type="match status" value="1"/>
</dbReference>
<feature type="domain" description="Rhodanese" evidence="12">
    <location>
        <begin position="403"/>
        <end position="483"/>
    </location>
</feature>
<dbReference type="HAMAP" id="MF_00021">
    <property type="entry name" value="ThiI"/>
    <property type="match status" value="1"/>
</dbReference>
<dbReference type="Pfam" id="PF02926">
    <property type="entry name" value="THUMP"/>
    <property type="match status" value="1"/>
</dbReference>
<keyword evidence="10" id="KW-0676">Redox-active center</keyword>
<feature type="domain" description="THUMP" evidence="13">
    <location>
        <begin position="61"/>
        <end position="165"/>
    </location>
</feature>
<dbReference type="CDD" id="cd11716">
    <property type="entry name" value="THUMP_ThiI"/>
    <property type="match status" value="1"/>
</dbReference>
<dbReference type="InterPro" id="IPR050102">
    <property type="entry name" value="tRNA_sulfurtransferase_ThiI"/>
</dbReference>
<dbReference type="CDD" id="cd00158">
    <property type="entry name" value="RHOD"/>
    <property type="match status" value="1"/>
</dbReference>
<dbReference type="NCBIfam" id="TIGR04271">
    <property type="entry name" value="ThiI_C_thiazole"/>
    <property type="match status" value="1"/>
</dbReference>
<dbReference type="RefSeq" id="WP_007017803.1">
    <property type="nucleotide sequence ID" value="NZ_CH724114.1"/>
</dbReference>
<keyword evidence="5 11" id="KW-0547">Nucleotide-binding</keyword>
<dbReference type="PROSITE" id="PS50206">
    <property type="entry name" value="RHODANESE_3"/>
    <property type="match status" value="1"/>
</dbReference>
<comment type="caution">
    <text evidence="11">Lacks conserved residue(s) required for the propagation of feature annotation.</text>
</comment>
<evidence type="ECO:0000256" key="4">
    <source>
        <dbReference type="ARBA" id="ARBA00022679"/>
    </source>
</evidence>
<dbReference type="HOGENOM" id="CLU_037952_4_1_6"/>
<sequence length="483" mass="54852">MKFVVKLFPEITIKSKPVRKQLISQLRRNIQRTLTHHGIDVKVQGQWDNIELHIEDDNLEQGARDLLVKIPGIEKVQTVKEFNFQTFDDIFQIAMEQFADKLTDKTFCVRVKRTGDHDFNSTDVERYVGGGLLKHTDAKNVQLKKPDVTVKLDIRKQRLHTITQEDKGLGGFPIGCQDSVLSLVSGGFDSNVASYLMMRRGMQTHYLFFNLGGSAHEIGVKQVAHYLWENYSVSHGVKFITIPFEGVVSEILERIDNSYMGVVLKRMMLRAGSQIAESMGIDALVTGESIAQVSSQTLKNLKVIDGVTETLVLRPLITMDKPEIINISREIDTYDFAANMPEYCGVISRKPTTRAKIEKVIHEEARFNFEVLDKAVYDAKFERIQNVLVGQKGVTDVELISVPGSDDIIVDIRHPQEEEQQPLHLTNNEIVKIPFYKLAQQAHDLPHDKTLLLYCSKGTMSQLHAEHLIQQGFENIKVFKPNK</sequence>
<comment type="catalytic activity">
    <reaction evidence="11">
        <text>[ThiS sulfur-carrier protein]-C-terminal Gly-Gly-AMP + S-sulfanyl-L-cysteinyl-[cysteine desulfurase] + AH2 = [ThiS sulfur-carrier protein]-C-terminal-Gly-aminoethanethioate + L-cysteinyl-[cysteine desulfurase] + A + AMP + 2 H(+)</text>
        <dbReference type="Rhea" id="RHEA:43340"/>
        <dbReference type="Rhea" id="RHEA-COMP:12157"/>
        <dbReference type="Rhea" id="RHEA-COMP:12158"/>
        <dbReference type="Rhea" id="RHEA-COMP:12910"/>
        <dbReference type="Rhea" id="RHEA-COMP:19908"/>
        <dbReference type="ChEBI" id="CHEBI:13193"/>
        <dbReference type="ChEBI" id="CHEBI:15378"/>
        <dbReference type="ChEBI" id="CHEBI:17499"/>
        <dbReference type="ChEBI" id="CHEBI:29950"/>
        <dbReference type="ChEBI" id="CHEBI:61963"/>
        <dbReference type="ChEBI" id="CHEBI:90618"/>
        <dbReference type="ChEBI" id="CHEBI:232372"/>
        <dbReference type="ChEBI" id="CHEBI:456215"/>
    </reaction>
</comment>
<evidence type="ECO:0000256" key="3">
    <source>
        <dbReference type="ARBA" id="ARBA00022555"/>
    </source>
</evidence>
<dbReference type="STRING" id="207949.RED65_01625"/>
<dbReference type="InterPro" id="IPR054173">
    <property type="entry name" value="ThiI_fer"/>
</dbReference>
<dbReference type="Gene3D" id="3.40.250.10">
    <property type="entry name" value="Rhodanese-like domain"/>
    <property type="match status" value="1"/>
</dbReference>
<accession>Q1N4K9</accession>
<feature type="binding site" evidence="11">
    <location>
        <position position="265"/>
    </location>
    <ligand>
        <name>ATP</name>
        <dbReference type="ChEBI" id="CHEBI:30616"/>
    </ligand>
</feature>
<evidence type="ECO:0000256" key="8">
    <source>
        <dbReference type="ARBA" id="ARBA00022977"/>
    </source>
</evidence>
<protein>
    <recommendedName>
        <fullName evidence="11">tRNA sulfurtransferase</fullName>
        <ecNumber evidence="11">2.8.1.4</ecNumber>
    </recommendedName>
    <alternativeName>
        <fullName evidence="11">Sulfur carrier protein ThiS sulfurtransferase</fullName>
    </alternativeName>
    <alternativeName>
        <fullName evidence="11">Thiamine biosynthesis protein ThiI</fullName>
    </alternativeName>
    <alternativeName>
        <fullName evidence="11">tRNA 4-thiouridine synthase</fullName>
    </alternativeName>
</protein>
<dbReference type="GO" id="GO:0004810">
    <property type="term" value="F:CCA tRNA nucleotidyltransferase activity"/>
    <property type="evidence" value="ECO:0007669"/>
    <property type="project" value="InterPro"/>
</dbReference>
<evidence type="ECO:0000259" key="12">
    <source>
        <dbReference type="PROSITE" id="PS50206"/>
    </source>
</evidence>
<comment type="function">
    <text evidence="11">Catalyzes the ATP-dependent transfer of a sulfur to tRNA to produce 4-thiouridine in position 8 of tRNAs, which functions as a near-UV photosensor. Also catalyzes the transfer of sulfur to the sulfur carrier protein ThiS, forming ThiS-thiocarboxylate. This is a step in the synthesis of thiazole, in the thiamine biosynthesis pathway. The sulfur is donated as persulfide by IscS.</text>
</comment>
<feature type="active site" description="Cysteine persulfide intermediate" evidence="11">
    <location>
        <position position="455"/>
    </location>
</feature>
<keyword evidence="8 11" id="KW-0784">Thiamine biosynthesis</keyword>
<evidence type="ECO:0000256" key="6">
    <source>
        <dbReference type="ARBA" id="ARBA00022840"/>
    </source>
</evidence>
<dbReference type="Pfam" id="PF22025">
    <property type="entry name" value="ThiI_fer"/>
    <property type="match status" value="1"/>
</dbReference>
<keyword evidence="4 11" id="KW-0808">Transferase</keyword>
<name>Q1N4K9_9GAMM</name>
<dbReference type="InterPro" id="IPR004114">
    <property type="entry name" value="THUMP_dom"/>
</dbReference>
<evidence type="ECO:0000256" key="9">
    <source>
        <dbReference type="ARBA" id="ARBA00023157"/>
    </source>
</evidence>
<dbReference type="GO" id="GO:0140741">
    <property type="term" value="F:tRNA-uracil-4 sulfurtransferase activity"/>
    <property type="evidence" value="ECO:0007669"/>
    <property type="project" value="UniProtKB-EC"/>
</dbReference>
<comment type="caution">
    <text evidence="14">The sequence shown here is derived from an EMBL/GenBank/DDBJ whole genome shotgun (WGS) entry which is preliminary data.</text>
</comment>
<evidence type="ECO:0000256" key="2">
    <source>
        <dbReference type="ARBA" id="ARBA00022490"/>
    </source>
</evidence>
<dbReference type="PANTHER" id="PTHR43209:SF1">
    <property type="entry name" value="TRNA SULFURTRANSFERASE"/>
    <property type="match status" value="1"/>
</dbReference>
<evidence type="ECO:0000256" key="11">
    <source>
        <dbReference type="HAMAP-Rule" id="MF_00021"/>
    </source>
</evidence>
<dbReference type="CDD" id="cd01712">
    <property type="entry name" value="PPase_ThiI"/>
    <property type="match status" value="1"/>
</dbReference>
<feature type="binding site" evidence="11">
    <location>
        <position position="296"/>
    </location>
    <ligand>
        <name>ATP</name>
        <dbReference type="ChEBI" id="CHEBI:30616"/>
    </ligand>
</feature>
<dbReference type="SUPFAM" id="SSF52821">
    <property type="entry name" value="Rhodanese/Cell cycle control phosphatase"/>
    <property type="match status" value="1"/>
</dbReference>
<comment type="subcellular location">
    <subcellularLocation>
        <location evidence="1 11">Cytoplasm</location>
    </subcellularLocation>
</comment>
<dbReference type="GO" id="GO:0052837">
    <property type="term" value="P:thiazole biosynthetic process"/>
    <property type="evidence" value="ECO:0007669"/>
    <property type="project" value="InterPro"/>
</dbReference>
<dbReference type="InterPro" id="IPR003720">
    <property type="entry name" value="tRNA_STrfase"/>
</dbReference>
<dbReference type="UniPathway" id="UPA00060"/>
<dbReference type="InterPro" id="IPR026340">
    <property type="entry name" value="THII_Thiazole_biosynth_dom"/>
</dbReference>
<proteinExistence type="inferred from homology"/>
<dbReference type="GO" id="GO:0002937">
    <property type="term" value="P:tRNA 4-thiouridine biosynthesis"/>
    <property type="evidence" value="ECO:0007669"/>
    <property type="project" value="TreeGrafter"/>
</dbReference>
<dbReference type="InterPro" id="IPR049961">
    <property type="entry name" value="ThiI_N"/>
</dbReference>
<dbReference type="InterPro" id="IPR020536">
    <property type="entry name" value="ThiI_AANH"/>
</dbReference>
<comment type="similarity">
    <text evidence="11">Belongs to the ThiI family.</text>
</comment>
<comment type="catalytic activity">
    <reaction evidence="11">
        <text>[ThiI sulfur-carrier protein]-S-sulfanyl-L-cysteine + a uridine in tRNA + 2 reduced [2Fe-2S]-[ferredoxin] + ATP + H(+) = [ThiI sulfur-carrier protein]-L-cysteine + a 4-thiouridine in tRNA + 2 oxidized [2Fe-2S]-[ferredoxin] + AMP + diphosphate</text>
        <dbReference type="Rhea" id="RHEA:24176"/>
        <dbReference type="Rhea" id="RHEA-COMP:10000"/>
        <dbReference type="Rhea" id="RHEA-COMP:10001"/>
        <dbReference type="Rhea" id="RHEA-COMP:13337"/>
        <dbReference type="Rhea" id="RHEA-COMP:13338"/>
        <dbReference type="Rhea" id="RHEA-COMP:13339"/>
        <dbReference type="Rhea" id="RHEA-COMP:13340"/>
        <dbReference type="ChEBI" id="CHEBI:15378"/>
        <dbReference type="ChEBI" id="CHEBI:29950"/>
        <dbReference type="ChEBI" id="CHEBI:30616"/>
        <dbReference type="ChEBI" id="CHEBI:33019"/>
        <dbReference type="ChEBI" id="CHEBI:33737"/>
        <dbReference type="ChEBI" id="CHEBI:33738"/>
        <dbReference type="ChEBI" id="CHEBI:61963"/>
        <dbReference type="ChEBI" id="CHEBI:65315"/>
        <dbReference type="ChEBI" id="CHEBI:136798"/>
        <dbReference type="ChEBI" id="CHEBI:456215"/>
        <dbReference type="EC" id="2.8.1.4"/>
    </reaction>
</comment>
<keyword evidence="3 11" id="KW-0820">tRNA-binding</keyword>
<dbReference type="OrthoDB" id="9773948at2"/>
<dbReference type="Gene3D" id="3.40.50.620">
    <property type="entry name" value="HUPs"/>
    <property type="match status" value="1"/>
</dbReference>
<evidence type="ECO:0000256" key="5">
    <source>
        <dbReference type="ARBA" id="ARBA00022741"/>
    </source>
</evidence>
<dbReference type="Proteomes" id="UP000004263">
    <property type="component" value="Unassembled WGS sequence"/>
</dbReference>
<comment type="pathway">
    <text evidence="11">Cofactor biosynthesis; thiamine diphosphate biosynthesis.</text>
</comment>
<dbReference type="InterPro" id="IPR001763">
    <property type="entry name" value="Rhodanese-like_dom"/>
</dbReference>
<dbReference type="GO" id="GO:0005829">
    <property type="term" value="C:cytosol"/>
    <property type="evidence" value="ECO:0007669"/>
    <property type="project" value="TreeGrafter"/>
</dbReference>
<dbReference type="EMBL" id="AAQH01000002">
    <property type="protein sequence ID" value="EAT13419.1"/>
    <property type="molecule type" value="Genomic_DNA"/>
</dbReference>
<organism evidence="14 15">
    <name type="scientific">Bermanella marisrubri</name>
    <dbReference type="NCBI Taxonomy" id="207949"/>
    <lineage>
        <taxon>Bacteria</taxon>
        <taxon>Pseudomonadati</taxon>
        <taxon>Pseudomonadota</taxon>
        <taxon>Gammaproteobacteria</taxon>
        <taxon>Oceanospirillales</taxon>
        <taxon>Oceanospirillaceae</taxon>
        <taxon>Bermanella</taxon>
    </lineage>
</organism>
<keyword evidence="15" id="KW-1185">Reference proteome</keyword>
<dbReference type="Pfam" id="PF00581">
    <property type="entry name" value="Rhodanese"/>
    <property type="match status" value="1"/>
</dbReference>
<dbReference type="SUPFAM" id="SSF52402">
    <property type="entry name" value="Adenine nucleotide alpha hydrolases-like"/>
    <property type="match status" value="1"/>
</dbReference>
<dbReference type="GO" id="GO:0009229">
    <property type="term" value="P:thiamine diphosphate biosynthetic process"/>
    <property type="evidence" value="ECO:0007669"/>
    <property type="project" value="UniProtKB-UniRule"/>
</dbReference>
<evidence type="ECO:0000256" key="1">
    <source>
        <dbReference type="ARBA" id="ARBA00004496"/>
    </source>
</evidence>
<keyword evidence="9" id="KW-1015">Disulfide bond</keyword>
<dbReference type="EC" id="2.8.1.4" evidence="11"/>
<dbReference type="InterPro" id="IPR014729">
    <property type="entry name" value="Rossmann-like_a/b/a_fold"/>
</dbReference>
<keyword evidence="2 11" id="KW-0963">Cytoplasm</keyword>
<dbReference type="AlphaFoldDB" id="Q1N4K9"/>
<keyword evidence="7 11" id="KW-0694">RNA-binding</keyword>
<evidence type="ECO:0000256" key="7">
    <source>
        <dbReference type="ARBA" id="ARBA00022884"/>
    </source>
</evidence>
<dbReference type="Gene3D" id="3.30.2130.30">
    <property type="match status" value="1"/>
</dbReference>
<reference evidence="14 15" key="1">
    <citation type="submission" date="2006-03" db="EMBL/GenBank/DDBJ databases">
        <authorList>
            <person name="Pinhassi J."/>
            <person name="Pedros-Alio C."/>
            <person name="Ferriera S."/>
            <person name="Johnson J."/>
            <person name="Kravitz S."/>
            <person name="Halpern A."/>
            <person name="Remington K."/>
            <person name="Beeson K."/>
            <person name="Tran B."/>
            <person name="Rogers Y.-H."/>
            <person name="Friedman R."/>
            <person name="Venter J.C."/>
        </authorList>
    </citation>
    <scope>NUCLEOTIDE SEQUENCE [LARGE SCALE GENOMIC DNA]</scope>
    <source>
        <strain evidence="14 15">RED65</strain>
    </source>
</reference>
<dbReference type="InterPro" id="IPR036873">
    <property type="entry name" value="Rhodanese-like_dom_sf"/>
</dbReference>
<feature type="binding site" evidence="11">
    <location>
        <position position="287"/>
    </location>
    <ligand>
        <name>ATP</name>
        <dbReference type="ChEBI" id="CHEBI:30616"/>
    </ligand>
</feature>
<dbReference type="PROSITE" id="PS51165">
    <property type="entry name" value="THUMP"/>
    <property type="match status" value="1"/>
</dbReference>
<gene>
    <name evidence="11" type="primary">thiI</name>
    <name evidence="14" type="ORF">RED65_01625</name>
</gene>
<dbReference type="GO" id="GO:0005524">
    <property type="term" value="F:ATP binding"/>
    <property type="evidence" value="ECO:0007669"/>
    <property type="project" value="UniProtKB-UniRule"/>
</dbReference>
<dbReference type="SMART" id="SM00981">
    <property type="entry name" value="THUMP"/>
    <property type="match status" value="1"/>
</dbReference>
<evidence type="ECO:0000313" key="15">
    <source>
        <dbReference type="Proteomes" id="UP000004263"/>
    </source>
</evidence>
<dbReference type="InterPro" id="IPR049962">
    <property type="entry name" value="THUMP_ThiI"/>
</dbReference>
<dbReference type="NCBIfam" id="TIGR00342">
    <property type="entry name" value="tRNA uracil 4-sulfurtransferase ThiI"/>
    <property type="match status" value="1"/>
</dbReference>
<evidence type="ECO:0000256" key="10">
    <source>
        <dbReference type="ARBA" id="ARBA00023284"/>
    </source>
</evidence>
<dbReference type="SUPFAM" id="SSF143437">
    <property type="entry name" value="THUMP domain-like"/>
    <property type="match status" value="1"/>
</dbReference>